<protein>
    <submittedName>
        <fullName evidence="2">Transcriptional regulator, Fur family</fullName>
    </submittedName>
</protein>
<evidence type="ECO:0000313" key="2">
    <source>
        <dbReference type="EMBL" id="CAA9464972.1"/>
    </source>
</evidence>
<proteinExistence type="predicted"/>
<feature type="region of interest" description="Disordered" evidence="1">
    <location>
        <begin position="1"/>
        <end position="99"/>
    </location>
</feature>
<organism evidence="2">
    <name type="scientific">uncultured Solirubrobacteraceae bacterium</name>
    <dbReference type="NCBI Taxonomy" id="1162706"/>
    <lineage>
        <taxon>Bacteria</taxon>
        <taxon>Bacillati</taxon>
        <taxon>Actinomycetota</taxon>
        <taxon>Thermoleophilia</taxon>
        <taxon>Solirubrobacterales</taxon>
        <taxon>Solirubrobacteraceae</taxon>
        <taxon>environmental samples</taxon>
    </lineage>
</organism>
<accession>A0A6J4R9B1</accession>
<name>A0A6J4R9B1_9ACTN</name>
<feature type="compositionally biased region" description="Basic residues" evidence="1">
    <location>
        <begin position="1"/>
        <end position="39"/>
    </location>
</feature>
<evidence type="ECO:0000256" key="1">
    <source>
        <dbReference type="SAM" id="MobiDB-lite"/>
    </source>
</evidence>
<sequence>GDLHASRLRRLRRPARRRARAPHRSGRKSRPLRDARRRQPPPPRLPVLRADGRRGLRHRRGAVPAADAAPRLRDRRGRGHLLGPVHELPGNATRREQRM</sequence>
<dbReference type="AlphaFoldDB" id="A0A6J4R9B1"/>
<feature type="non-terminal residue" evidence="2">
    <location>
        <position position="99"/>
    </location>
</feature>
<gene>
    <name evidence="2" type="ORF">AVDCRST_MAG38-737</name>
</gene>
<reference evidence="2" key="1">
    <citation type="submission" date="2020-02" db="EMBL/GenBank/DDBJ databases">
        <authorList>
            <person name="Meier V. D."/>
        </authorList>
    </citation>
    <scope>NUCLEOTIDE SEQUENCE</scope>
    <source>
        <strain evidence="2">AVDCRST_MAG38</strain>
    </source>
</reference>
<dbReference type="EMBL" id="CADCVJ010000040">
    <property type="protein sequence ID" value="CAA9464972.1"/>
    <property type="molecule type" value="Genomic_DNA"/>
</dbReference>
<feature type="non-terminal residue" evidence="2">
    <location>
        <position position="1"/>
    </location>
</feature>